<dbReference type="AlphaFoldDB" id="A0A1U7M5V2"/>
<reference evidence="1 2" key="1">
    <citation type="submission" date="2016-02" db="EMBL/GenBank/DDBJ databases">
        <title>Genome sequence of Tissierella creatinophila DSM 6911.</title>
        <authorList>
            <person name="Poehlein A."/>
            <person name="Daniel R."/>
        </authorList>
    </citation>
    <scope>NUCLEOTIDE SEQUENCE [LARGE SCALE GENOMIC DNA]</scope>
    <source>
        <strain evidence="1 2">DSM 6911</strain>
    </source>
</reference>
<gene>
    <name evidence="1" type="ORF">TICRE_13690</name>
</gene>
<proteinExistence type="predicted"/>
<organism evidence="1 2">
    <name type="scientific">Tissierella creatinophila DSM 6911</name>
    <dbReference type="NCBI Taxonomy" id="1123403"/>
    <lineage>
        <taxon>Bacteria</taxon>
        <taxon>Bacillati</taxon>
        <taxon>Bacillota</taxon>
        <taxon>Tissierellia</taxon>
        <taxon>Tissierellales</taxon>
        <taxon>Tissierellaceae</taxon>
        <taxon>Tissierella</taxon>
    </lineage>
</organism>
<evidence type="ECO:0000313" key="2">
    <source>
        <dbReference type="Proteomes" id="UP000186112"/>
    </source>
</evidence>
<sequence length="109" mass="12650">MIRPWKRAKSRESKATAWLVRASNRGLGTTTLLKIPKEGFKLDKFFKQKYCDRCGSDLKLGRIMSMFNEDCICMDCKDKETEDPKYKEARDAEAREVKKGNYNFKGIGK</sequence>
<keyword evidence="2" id="KW-1185">Reference proteome</keyword>
<protein>
    <recommendedName>
        <fullName evidence="3">Gamma-glutamylcyclotransferase</fullName>
    </recommendedName>
</protein>
<dbReference type="EMBL" id="LTDM01000022">
    <property type="protein sequence ID" value="OLS02568.1"/>
    <property type="molecule type" value="Genomic_DNA"/>
</dbReference>
<evidence type="ECO:0008006" key="3">
    <source>
        <dbReference type="Google" id="ProtNLM"/>
    </source>
</evidence>
<comment type="caution">
    <text evidence="1">The sequence shown here is derived from an EMBL/GenBank/DDBJ whole genome shotgun (WGS) entry which is preliminary data.</text>
</comment>
<name>A0A1U7M5V2_TISCR</name>
<evidence type="ECO:0000313" key="1">
    <source>
        <dbReference type="EMBL" id="OLS02568.1"/>
    </source>
</evidence>
<dbReference type="Proteomes" id="UP000186112">
    <property type="component" value="Unassembled WGS sequence"/>
</dbReference>
<accession>A0A1U7M5V2</accession>